<evidence type="ECO:0000313" key="12">
    <source>
        <dbReference type="EMBL" id="UGS27838.1"/>
    </source>
</evidence>
<dbReference type="Gene3D" id="1.10.10.10">
    <property type="entry name" value="Winged helix-like DNA-binding domain superfamily/Winged helix DNA-binding domain"/>
    <property type="match status" value="1"/>
</dbReference>
<evidence type="ECO:0000256" key="7">
    <source>
        <dbReference type="ARBA" id="ARBA00023159"/>
    </source>
</evidence>
<dbReference type="Pfam" id="PF00072">
    <property type="entry name" value="Response_reg"/>
    <property type="match status" value="1"/>
</dbReference>
<dbReference type="InterPro" id="IPR036390">
    <property type="entry name" value="WH_DNA-bd_sf"/>
</dbReference>
<dbReference type="Gene3D" id="3.40.50.2300">
    <property type="match status" value="1"/>
</dbReference>
<dbReference type="InterPro" id="IPR051271">
    <property type="entry name" value="2C-system_Tx_regulators"/>
</dbReference>
<dbReference type="Proteomes" id="UP001199642">
    <property type="component" value="Chromosome"/>
</dbReference>
<evidence type="ECO:0000256" key="8">
    <source>
        <dbReference type="ARBA" id="ARBA00023163"/>
    </source>
</evidence>
<name>A0ABY3RUU3_9MICO</name>
<evidence type="ECO:0000256" key="9">
    <source>
        <dbReference type="PIRNR" id="PIRNR006171"/>
    </source>
</evidence>
<keyword evidence="5 9" id="KW-0805">Transcription regulation</keyword>
<evidence type="ECO:0000256" key="2">
    <source>
        <dbReference type="ARBA" id="ARBA00022490"/>
    </source>
</evidence>
<dbReference type="PROSITE" id="PS50110">
    <property type="entry name" value="RESPONSE_REGULATORY"/>
    <property type="match status" value="1"/>
</dbReference>
<gene>
    <name evidence="12" type="ORF">K8F61_06640</name>
</gene>
<proteinExistence type="predicted"/>
<keyword evidence="8 9" id="KW-0804">Transcription</keyword>
<feature type="modified residue" description="4-aspartylphosphate" evidence="10">
    <location>
        <position position="54"/>
    </location>
</feature>
<dbReference type="SMART" id="SM00448">
    <property type="entry name" value="REC"/>
    <property type="match status" value="1"/>
</dbReference>
<dbReference type="RefSeq" id="WP_067245722.1">
    <property type="nucleotide sequence ID" value="NZ_CP082781.1"/>
</dbReference>
<keyword evidence="3 10" id="KW-0597">Phosphoprotein</keyword>
<evidence type="ECO:0000256" key="10">
    <source>
        <dbReference type="PROSITE-ProRule" id="PRU00169"/>
    </source>
</evidence>
<reference evidence="12 13" key="1">
    <citation type="submission" date="2023-01" db="EMBL/GenBank/DDBJ databases">
        <title>Characterization of estradiol degrading bacteria Microbacterium sp. MZT7 and reveal degrading genes through genome analysis.</title>
        <authorList>
            <person name="Hao P."/>
            <person name="Gao Y."/>
        </authorList>
    </citation>
    <scope>NUCLEOTIDE SEQUENCE [LARGE SCALE GENOMIC DNA]</scope>
    <source>
        <strain evidence="12 13">MZT7</strain>
    </source>
</reference>
<keyword evidence="6 9" id="KW-0238">DNA-binding</keyword>
<dbReference type="EMBL" id="CP082781">
    <property type="protein sequence ID" value="UGS27838.1"/>
    <property type="molecule type" value="Genomic_DNA"/>
</dbReference>
<dbReference type="InterPro" id="IPR024187">
    <property type="entry name" value="Sig_transdc_resp-reg_cit/mal"/>
</dbReference>
<evidence type="ECO:0000313" key="13">
    <source>
        <dbReference type="Proteomes" id="UP001199642"/>
    </source>
</evidence>
<keyword evidence="4 9" id="KW-0902">Two-component regulatory system</keyword>
<evidence type="ECO:0000256" key="4">
    <source>
        <dbReference type="ARBA" id="ARBA00023012"/>
    </source>
</evidence>
<sequence length="219" mass="23786">MIDVLVVDDDPTVAGLHAGFVADEPGFRVCGIAHTVSATLDAVAKRAPDLVLLDLHLPDGHGLALLPRLRQIRPELDAIVITAAREQRTVAQALRGGVAGYLVKPFERQELSDRLARYRVHLHDAPGEGLADQAAVDRVFGAGPAAGRSGRGLAEETLRAVREVLAAAEEDLSAQEAADRIGISRVSARRYLEHLHERGEVRVRLRYGAGRPERRYLLP</sequence>
<dbReference type="PIRSF" id="PIRSF006171">
    <property type="entry name" value="RR_citrat_malat"/>
    <property type="match status" value="1"/>
</dbReference>
<dbReference type="SUPFAM" id="SSF46785">
    <property type="entry name" value="Winged helix' DNA-binding domain"/>
    <property type="match status" value="1"/>
</dbReference>
<dbReference type="InterPro" id="IPR011006">
    <property type="entry name" value="CheY-like_superfamily"/>
</dbReference>
<dbReference type="PANTHER" id="PTHR45526">
    <property type="entry name" value="TRANSCRIPTIONAL REGULATORY PROTEIN DPIA"/>
    <property type="match status" value="1"/>
</dbReference>
<feature type="domain" description="Response regulatory" evidence="11">
    <location>
        <begin position="3"/>
        <end position="119"/>
    </location>
</feature>
<organism evidence="12 13">
    <name type="scientific">Microbacterium resistens</name>
    <dbReference type="NCBI Taxonomy" id="156977"/>
    <lineage>
        <taxon>Bacteria</taxon>
        <taxon>Bacillati</taxon>
        <taxon>Actinomycetota</taxon>
        <taxon>Actinomycetes</taxon>
        <taxon>Micrococcales</taxon>
        <taxon>Microbacteriaceae</taxon>
        <taxon>Microbacterium</taxon>
    </lineage>
</organism>
<comment type="subcellular location">
    <subcellularLocation>
        <location evidence="1 9">Cytoplasm</location>
    </subcellularLocation>
</comment>
<dbReference type="InterPro" id="IPR001789">
    <property type="entry name" value="Sig_transdc_resp-reg_receiver"/>
</dbReference>
<dbReference type="SUPFAM" id="SSF52172">
    <property type="entry name" value="CheY-like"/>
    <property type="match status" value="1"/>
</dbReference>
<evidence type="ECO:0000259" key="11">
    <source>
        <dbReference type="PROSITE" id="PS50110"/>
    </source>
</evidence>
<dbReference type="InterPro" id="IPR005471">
    <property type="entry name" value="Tscrpt_reg_IclR_N"/>
</dbReference>
<keyword evidence="7 9" id="KW-0010">Activator</keyword>
<dbReference type="InterPro" id="IPR036388">
    <property type="entry name" value="WH-like_DNA-bd_sf"/>
</dbReference>
<accession>A0ABY3RUU3</accession>
<evidence type="ECO:0000256" key="5">
    <source>
        <dbReference type="ARBA" id="ARBA00023015"/>
    </source>
</evidence>
<keyword evidence="2 9" id="KW-0963">Cytoplasm</keyword>
<keyword evidence="13" id="KW-1185">Reference proteome</keyword>
<dbReference type="Pfam" id="PF09339">
    <property type="entry name" value="HTH_IclR"/>
    <property type="match status" value="1"/>
</dbReference>
<evidence type="ECO:0000256" key="6">
    <source>
        <dbReference type="ARBA" id="ARBA00023125"/>
    </source>
</evidence>
<dbReference type="PANTHER" id="PTHR45526:SF1">
    <property type="entry name" value="TRANSCRIPTIONAL REGULATORY PROTEIN DCUR-RELATED"/>
    <property type="match status" value="1"/>
</dbReference>
<protein>
    <recommendedName>
        <fullName evidence="9">Transcriptional regulatory protein</fullName>
    </recommendedName>
</protein>
<evidence type="ECO:0000256" key="3">
    <source>
        <dbReference type="ARBA" id="ARBA00022553"/>
    </source>
</evidence>
<evidence type="ECO:0000256" key="1">
    <source>
        <dbReference type="ARBA" id="ARBA00004496"/>
    </source>
</evidence>